<gene>
    <name evidence="1" type="ORF">DICVIV_07965</name>
</gene>
<dbReference type="PANTHER" id="PTHR10151">
    <property type="entry name" value="ECTONUCLEOTIDE PYROPHOSPHATASE/PHOSPHODIESTERASE"/>
    <property type="match status" value="1"/>
</dbReference>
<dbReference type="InterPro" id="IPR002591">
    <property type="entry name" value="Phosphodiest/P_Trfase"/>
</dbReference>
<keyword evidence="2" id="KW-1185">Reference proteome</keyword>
<evidence type="ECO:0000313" key="1">
    <source>
        <dbReference type="EMBL" id="KJH45964.1"/>
    </source>
</evidence>
<dbReference type="EMBL" id="KN716376">
    <property type="protein sequence ID" value="KJH45964.1"/>
    <property type="molecule type" value="Genomic_DNA"/>
</dbReference>
<sequence>MPRFQDVLRFQDGTLILFLCNSLKKCRKWRTYRNLDEWKDDVDTIVNWFTREDYPINFVAWYIAEPDHTLHRNGFFNGAFVDTLKNIDQLFGYLMTQFRLHNLDSEVNIILTSDHGHAQNTSSLFSSAGDNDFLLTLKMGKNGEAWRYEISGVNSVMCIGDYIDLNKVYYGEQMIYVNDKSLLNEISGVNSVMCIGDYIDLNKVYYGEQMIYVNDKSLLNEVYRNLTDAISQHGFKVKIYTKNNLPLSFHYDGRQSLIGDIILSPKIGAEVRFDCKKRIFDSIYDFGKKTRHSSAHGMEPDNPEMRPILVLRGPDIYPQQMVC</sequence>
<protein>
    <submittedName>
        <fullName evidence="1">Uncharacterized protein</fullName>
    </submittedName>
</protein>
<evidence type="ECO:0000313" key="2">
    <source>
        <dbReference type="Proteomes" id="UP000053766"/>
    </source>
</evidence>
<name>A0A0D8XQ91_DICVI</name>
<dbReference type="Proteomes" id="UP000053766">
    <property type="component" value="Unassembled WGS sequence"/>
</dbReference>
<accession>A0A0D8XQ91</accession>
<dbReference type="Pfam" id="PF01663">
    <property type="entry name" value="Phosphodiest"/>
    <property type="match status" value="1"/>
</dbReference>
<proteinExistence type="predicted"/>
<dbReference type="GO" id="GO:0016787">
    <property type="term" value="F:hydrolase activity"/>
    <property type="evidence" value="ECO:0007669"/>
    <property type="project" value="UniProtKB-ARBA"/>
</dbReference>
<dbReference type="AlphaFoldDB" id="A0A0D8XQ91"/>
<dbReference type="InterPro" id="IPR017850">
    <property type="entry name" value="Alkaline_phosphatase_core_sf"/>
</dbReference>
<dbReference type="SUPFAM" id="SSF53649">
    <property type="entry name" value="Alkaline phosphatase-like"/>
    <property type="match status" value="1"/>
</dbReference>
<reference evidence="1 2" key="1">
    <citation type="submission" date="2013-11" db="EMBL/GenBank/DDBJ databases">
        <title>Draft genome of the bovine lungworm Dictyocaulus viviparus.</title>
        <authorList>
            <person name="Mitreva M."/>
        </authorList>
    </citation>
    <scope>NUCLEOTIDE SEQUENCE [LARGE SCALE GENOMIC DNA]</scope>
    <source>
        <strain evidence="1 2">HannoverDv2000</strain>
    </source>
</reference>
<dbReference type="STRING" id="29172.A0A0D8XQ91"/>
<organism evidence="1 2">
    <name type="scientific">Dictyocaulus viviparus</name>
    <name type="common">Bovine lungworm</name>
    <dbReference type="NCBI Taxonomy" id="29172"/>
    <lineage>
        <taxon>Eukaryota</taxon>
        <taxon>Metazoa</taxon>
        <taxon>Ecdysozoa</taxon>
        <taxon>Nematoda</taxon>
        <taxon>Chromadorea</taxon>
        <taxon>Rhabditida</taxon>
        <taxon>Rhabditina</taxon>
        <taxon>Rhabditomorpha</taxon>
        <taxon>Strongyloidea</taxon>
        <taxon>Metastrongylidae</taxon>
        <taxon>Dictyocaulus</taxon>
    </lineage>
</organism>
<dbReference type="PANTHER" id="PTHR10151:SF120">
    <property type="entry name" value="BIS(5'-ADENOSYL)-TRIPHOSPHATASE"/>
    <property type="match status" value="1"/>
</dbReference>
<dbReference type="Gene3D" id="3.40.720.10">
    <property type="entry name" value="Alkaline Phosphatase, subunit A"/>
    <property type="match status" value="1"/>
</dbReference>
<reference evidence="2" key="2">
    <citation type="journal article" date="2016" name="Sci. Rep.">
        <title>Dictyocaulus viviparus genome, variome and transcriptome elucidate lungworm biology and support future intervention.</title>
        <authorList>
            <person name="McNulty S.N."/>
            <person name="Strube C."/>
            <person name="Rosa B.A."/>
            <person name="Martin J.C."/>
            <person name="Tyagi R."/>
            <person name="Choi Y.J."/>
            <person name="Wang Q."/>
            <person name="Hallsworth Pepin K."/>
            <person name="Zhang X."/>
            <person name="Ozersky P."/>
            <person name="Wilson R.K."/>
            <person name="Sternberg P.W."/>
            <person name="Gasser R.B."/>
            <person name="Mitreva M."/>
        </authorList>
    </citation>
    <scope>NUCLEOTIDE SEQUENCE [LARGE SCALE GENOMIC DNA]</scope>
    <source>
        <strain evidence="2">HannoverDv2000</strain>
    </source>
</reference>
<dbReference type="OrthoDB" id="415411at2759"/>